<accession>A0A1J5PGM8</accession>
<keyword evidence="1" id="KW-0472">Membrane</keyword>
<evidence type="ECO:0000256" key="1">
    <source>
        <dbReference type="SAM" id="Phobius"/>
    </source>
</evidence>
<organism evidence="2">
    <name type="scientific">mine drainage metagenome</name>
    <dbReference type="NCBI Taxonomy" id="410659"/>
    <lineage>
        <taxon>unclassified sequences</taxon>
        <taxon>metagenomes</taxon>
        <taxon>ecological metagenomes</taxon>
    </lineage>
</organism>
<evidence type="ECO:0000313" key="2">
    <source>
        <dbReference type="EMBL" id="OIQ70362.1"/>
    </source>
</evidence>
<evidence type="ECO:0008006" key="3">
    <source>
        <dbReference type="Google" id="ProtNLM"/>
    </source>
</evidence>
<feature type="transmembrane region" description="Helical" evidence="1">
    <location>
        <begin position="78"/>
        <end position="98"/>
    </location>
</feature>
<keyword evidence="1" id="KW-0812">Transmembrane</keyword>
<feature type="transmembrane region" description="Helical" evidence="1">
    <location>
        <begin position="35"/>
        <end position="58"/>
    </location>
</feature>
<proteinExistence type="predicted"/>
<dbReference type="EMBL" id="MLJW01004243">
    <property type="protein sequence ID" value="OIQ70362.1"/>
    <property type="molecule type" value="Genomic_DNA"/>
</dbReference>
<name>A0A1J5PGM8_9ZZZZ</name>
<dbReference type="PANTHER" id="PTHR41386">
    <property type="entry name" value="INTEGRAL MEMBRANE PROTEIN-RELATED"/>
    <property type="match status" value="1"/>
</dbReference>
<reference evidence="2" key="1">
    <citation type="submission" date="2016-10" db="EMBL/GenBank/DDBJ databases">
        <title>Sequence of Gallionella enrichment culture.</title>
        <authorList>
            <person name="Poehlein A."/>
            <person name="Muehling M."/>
            <person name="Daniel R."/>
        </authorList>
    </citation>
    <scope>NUCLEOTIDE SEQUENCE</scope>
</reference>
<dbReference type="InterPro" id="IPR010406">
    <property type="entry name" value="DUF1003"/>
</dbReference>
<comment type="caution">
    <text evidence="2">The sequence shown here is derived from an EMBL/GenBank/DDBJ whole genome shotgun (WGS) entry which is preliminary data.</text>
</comment>
<dbReference type="AlphaFoldDB" id="A0A1J5PGM8"/>
<gene>
    <name evidence="2" type="ORF">GALL_480290</name>
</gene>
<sequence length="150" mass="17501">MILKLPFHSQSLEGNKKIMEPVLKDKVRPSTLDKIAVWITNHVGSMGFFLIIFTWTAVWLSWNMLAPKAARFDPYPAFVLWLFISNMIQLFLMPLIMIGQNVQSRHADLRAEADLDINTKAEFEIETVLEHLEYQNKIMIQILQDIEKKE</sequence>
<keyword evidence="1" id="KW-1133">Transmembrane helix</keyword>
<dbReference type="Pfam" id="PF06210">
    <property type="entry name" value="DUF1003"/>
    <property type="match status" value="1"/>
</dbReference>
<dbReference type="PANTHER" id="PTHR41386:SF1">
    <property type="entry name" value="MEMBRANE PROTEIN"/>
    <property type="match status" value="1"/>
</dbReference>
<protein>
    <recommendedName>
        <fullName evidence="3">DUF1003 domain-containing protein</fullName>
    </recommendedName>
</protein>